<dbReference type="Gene3D" id="3.20.70.20">
    <property type="match status" value="2"/>
</dbReference>
<evidence type="ECO:0000256" key="6">
    <source>
        <dbReference type="ARBA" id="ARBA00022840"/>
    </source>
</evidence>
<dbReference type="InterPro" id="IPR036249">
    <property type="entry name" value="Thioredoxin-like_sf"/>
</dbReference>
<keyword evidence="8" id="KW-0560">Oxidoreductase</keyword>
<comment type="similarity">
    <text evidence="1">Belongs to the ribonucleoside diphosphate reductase large chain family.</text>
</comment>
<dbReference type="SUPFAM" id="SSF52833">
    <property type="entry name" value="Thioredoxin-like"/>
    <property type="match status" value="1"/>
</dbReference>
<evidence type="ECO:0000256" key="7">
    <source>
        <dbReference type="ARBA" id="ARBA00023000"/>
    </source>
</evidence>
<dbReference type="Gene3D" id="3.40.30.10">
    <property type="entry name" value="Glutaredoxin"/>
    <property type="match status" value="1"/>
</dbReference>
<keyword evidence="6" id="KW-0067">ATP-binding</keyword>
<accession>A0A6C0IT82</accession>
<proteinExistence type="inferred from homology"/>
<dbReference type="InterPro" id="IPR002109">
    <property type="entry name" value="Glutaredoxin"/>
</dbReference>
<keyword evidence="4" id="KW-0547">Nucleotide-binding</keyword>
<reference evidence="11" key="1">
    <citation type="journal article" date="2020" name="Nature">
        <title>Giant virus diversity and host interactions through global metagenomics.</title>
        <authorList>
            <person name="Schulz F."/>
            <person name="Roux S."/>
            <person name="Paez-Espino D."/>
            <person name="Jungbluth S."/>
            <person name="Walsh D.A."/>
            <person name="Denef V.J."/>
            <person name="McMahon K.D."/>
            <person name="Konstantinidis K.T."/>
            <person name="Eloe-Fadrosh E.A."/>
            <person name="Kyrpides N.C."/>
            <person name="Woyke T."/>
        </authorList>
    </citation>
    <scope>NUCLEOTIDE SEQUENCE</scope>
    <source>
        <strain evidence="11">GVMAG-M-3300024302-11</strain>
    </source>
</reference>
<evidence type="ECO:0000313" key="11">
    <source>
        <dbReference type="EMBL" id="QHT96408.1"/>
    </source>
</evidence>
<dbReference type="InterPro" id="IPR013346">
    <property type="entry name" value="NrdE_NrdA_C"/>
</dbReference>
<dbReference type="EC" id="1.17.4.1" evidence="2"/>
<dbReference type="CDD" id="cd00081">
    <property type="entry name" value="Hint"/>
    <property type="match status" value="1"/>
</dbReference>
<dbReference type="PROSITE" id="PS51161">
    <property type="entry name" value="ATP_CONE"/>
    <property type="match status" value="1"/>
</dbReference>
<dbReference type="Gene3D" id="2.170.16.10">
    <property type="entry name" value="Hedgehog/Intein (Hint) domain"/>
    <property type="match status" value="1"/>
</dbReference>
<dbReference type="SUPFAM" id="SSF51294">
    <property type="entry name" value="Hedgehog/intein (Hint) domain"/>
    <property type="match status" value="1"/>
</dbReference>
<dbReference type="InterPro" id="IPR008926">
    <property type="entry name" value="RNR_R1-su_N"/>
</dbReference>
<keyword evidence="3" id="KW-0021">Allosteric enzyme</keyword>
<dbReference type="SUPFAM" id="SSF51998">
    <property type="entry name" value="PFL-like glycyl radical enzymes"/>
    <property type="match status" value="2"/>
</dbReference>
<dbReference type="InterPro" id="IPR006141">
    <property type="entry name" value="Intein_N"/>
</dbReference>
<dbReference type="Pfam" id="PF00462">
    <property type="entry name" value="Glutaredoxin"/>
    <property type="match status" value="1"/>
</dbReference>
<dbReference type="GO" id="GO:0004748">
    <property type="term" value="F:ribonucleoside-diphosphate reductase activity, thioredoxin disulfide as acceptor"/>
    <property type="evidence" value="ECO:0007669"/>
    <property type="project" value="UniProtKB-EC"/>
</dbReference>
<dbReference type="InterPro" id="IPR036844">
    <property type="entry name" value="Hint_dom_sf"/>
</dbReference>
<evidence type="ECO:0000256" key="5">
    <source>
        <dbReference type="ARBA" id="ARBA00022813"/>
    </source>
</evidence>
<evidence type="ECO:0000256" key="1">
    <source>
        <dbReference type="ARBA" id="ARBA00010406"/>
    </source>
</evidence>
<protein>
    <recommendedName>
        <fullName evidence="2">ribonucleoside-diphosphate reductase</fullName>
        <ecNumber evidence="2">1.17.4.1</ecNumber>
    </recommendedName>
</protein>
<keyword evidence="7" id="KW-0651">Protein splicing</keyword>
<dbReference type="GO" id="GO:0016539">
    <property type="term" value="P:intein-mediated protein splicing"/>
    <property type="evidence" value="ECO:0007669"/>
    <property type="project" value="InterPro"/>
</dbReference>
<dbReference type="PROSITE" id="PS50818">
    <property type="entry name" value="INTEIN_C_TER"/>
    <property type="match status" value="1"/>
</dbReference>
<dbReference type="Pfam" id="PF00317">
    <property type="entry name" value="Ribonuc_red_lgN"/>
    <property type="match status" value="1"/>
</dbReference>
<dbReference type="Pfam" id="PF13403">
    <property type="entry name" value="Hint_2"/>
    <property type="match status" value="1"/>
</dbReference>
<name>A0A6C0IT82_9ZZZZ</name>
<dbReference type="InterPro" id="IPR003587">
    <property type="entry name" value="Hint_dom_N"/>
</dbReference>
<dbReference type="InterPro" id="IPR039718">
    <property type="entry name" value="Rrm1"/>
</dbReference>
<dbReference type="PANTHER" id="PTHR11573:SF6">
    <property type="entry name" value="RIBONUCLEOSIDE-DIPHOSPHATE REDUCTASE LARGE SUBUNIT"/>
    <property type="match status" value="1"/>
</dbReference>
<dbReference type="SMART" id="SM00306">
    <property type="entry name" value="HintN"/>
    <property type="match status" value="1"/>
</dbReference>
<dbReference type="InterPro" id="IPR013509">
    <property type="entry name" value="RNR_lsu_N"/>
</dbReference>
<dbReference type="UniPathway" id="UPA00326"/>
<keyword evidence="9" id="KW-0215">Deoxyribonucleotide synthesis</keyword>
<evidence type="ECO:0000256" key="9">
    <source>
        <dbReference type="ARBA" id="ARBA00023116"/>
    </source>
</evidence>
<organism evidence="11">
    <name type="scientific">viral metagenome</name>
    <dbReference type="NCBI Taxonomy" id="1070528"/>
    <lineage>
        <taxon>unclassified sequences</taxon>
        <taxon>metagenomes</taxon>
        <taxon>organismal metagenomes</taxon>
    </lineage>
</organism>
<dbReference type="InterPro" id="IPR000788">
    <property type="entry name" value="RNR_lg_C"/>
</dbReference>
<dbReference type="InterPro" id="IPR030934">
    <property type="entry name" value="Intein_C"/>
</dbReference>
<dbReference type="GO" id="GO:0005971">
    <property type="term" value="C:ribonucleoside-diphosphate reductase complex"/>
    <property type="evidence" value="ECO:0007669"/>
    <property type="project" value="TreeGrafter"/>
</dbReference>
<sequence>MFVIKRNGNKEEVLFDKITLRIKKLINLLPSHIDEEKFINATFVGQKVIGYIHNNITTEELDIESAKICVNLCTTHPLYSNLGGRILVSNLQKKTLGSFSDTVFKIQEDTDFYDDKFYNWVIENGKVLDSMIDYDRDYMFDYFGFKTLEKAYLIKNQKTGHIYERPQHLFMRVASFLNMGDIVAIKKTYDLLSDGYYIHATPTLFNSGSKRSQLSSCFLIGTDDSIDDITNTWKSVSAISKWGGGIGLHVSNVRSKGSLIKGTNGPSSGIIPMLQVYNSIARYVNQCFVGSTKIYSEKGLVPIDQLKVGDKVFTRDGTLQDIKKIYNDKYDKEVLDIKIIHNFDIPTSVTPEHPFLVVKNHKDEKNLSTGMEHEWIEAKNITEDDLITIPIPKYEKDNTMYNDSDCYMYGILLGDGYICNSTNDVEIPTGRNDNMIDTNVKNYLHSNMIQFRKITSDNVDIIRWSTSSKFKFNRNQLYDNNNVKQFDSVMMHLPISKVKWILKGLIDTCACTHSELILELTSLHVLESIRYILLRMKILTTCSIQETDSGLLSYLLIIPQTDEIAELLDIEKSEYTPFLLFGDNLYTRIKSIEKRTINELVYDLEMDTNHNYLTEIGLVHNGGKRKGSIAVYLEPHHADIFEFLDLRKNFGDENLRARDLFLALWVSDLFMKQVEKNSDWYLMCPDECPGLSDVWGDEYETLYWKYVSEHKYKKKIEARKLMGAIWESQQETGTPYITYKDNVNRKSNQKNIGTIKSSNLCNEIVEYSDKDEHAVCNLASIALSKMVIPMKRTTYIIYTKENCKYCKWAKEWITTNNHIYKEIKFDQTDYKIIEQIKEQIKISTKSNESIETITFPQIFIETVGSLGATIKHSYIGGFDDMINKCSYLFDYDMLYNVAYVATKNLNRVIDINYYPTKETKKSNMRHRPVGLGIQGLADTLVQMRIPFDSEEAIDLNSKIMETIYFASLTASKDISKEREVDVTNLVKWLEDNNKTIPHYYNSEYNLGDGSINTIYHKLMIHNFEAIRDDTTNLGTYSTYGGSPISKGILQFDMWNHDTSTLMYNWNALRTEIKKYGVRNSLLVALMPTASTSQILGNNECFEFFTSNIYTRNTLAGDFPVINKYMVNDLISIGEWNTEVKDLIIANNGSIQYLENVPQVFKRLYQTQWELKQIWVLKAAKARGPFVDQTQSMNIFMEAPNDQKLNSCLFWGWKNGLKSGMYYLRTKPASHAIKFTVDQSLINKVKESEECEMCSA</sequence>
<dbReference type="GO" id="GO:0009263">
    <property type="term" value="P:deoxyribonucleotide biosynthetic process"/>
    <property type="evidence" value="ECO:0007669"/>
    <property type="project" value="UniProtKB-KW"/>
</dbReference>
<dbReference type="SUPFAM" id="SSF48168">
    <property type="entry name" value="R1 subunit of ribonucleotide reductase, N-terminal domain"/>
    <property type="match status" value="1"/>
</dbReference>
<dbReference type="Gene3D" id="3.10.28.10">
    <property type="entry name" value="Homing endonucleases"/>
    <property type="match status" value="1"/>
</dbReference>
<dbReference type="InterPro" id="IPR005144">
    <property type="entry name" value="ATP-cone_dom"/>
</dbReference>
<keyword evidence="5" id="KW-0068">Autocatalytic cleavage</keyword>
<dbReference type="InterPro" id="IPR028992">
    <property type="entry name" value="Hedgehog/Intein_dom"/>
</dbReference>
<evidence type="ECO:0000256" key="4">
    <source>
        <dbReference type="ARBA" id="ARBA00022741"/>
    </source>
</evidence>
<evidence type="ECO:0000256" key="3">
    <source>
        <dbReference type="ARBA" id="ARBA00022533"/>
    </source>
</evidence>
<dbReference type="PRINTS" id="PR01183">
    <property type="entry name" value="RIBORDTASEM1"/>
</dbReference>
<dbReference type="PROSITE" id="PS50817">
    <property type="entry name" value="INTEIN_N_TER"/>
    <property type="match status" value="1"/>
</dbReference>
<dbReference type="GO" id="GO:0005524">
    <property type="term" value="F:ATP binding"/>
    <property type="evidence" value="ECO:0007669"/>
    <property type="project" value="UniProtKB-KW"/>
</dbReference>
<dbReference type="EMBL" id="MN740256">
    <property type="protein sequence ID" value="QHT96408.1"/>
    <property type="molecule type" value="Genomic_DNA"/>
</dbReference>
<evidence type="ECO:0000259" key="10">
    <source>
        <dbReference type="PROSITE" id="PS51161"/>
    </source>
</evidence>
<dbReference type="PANTHER" id="PTHR11573">
    <property type="entry name" value="RIBONUCLEOSIDE-DIPHOSPHATE REDUCTASE LARGE CHAIN"/>
    <property type="match status" value="1"/>
</dbReference>
<dbReference type="PROSITE" id="PS00089">
    <property type="entry name" value="RIBORED_LARGE"/>
    <property type="match status" value="1"/>
</dbReference>
<evidence type="ECO:0000256" key="2">
    <source>
        <dbReference type="ARBA" id="ARBA00012274"/>
    </source>
</evidence>
<dbReference type="PROSITE" id="PS51354">
    <property type="entry name" value="GLUTAREDOXIN_2"/>
    <property type="match status" value="1"/>
</dbReference>
<dbReference type="AlphaFoldDB" id="A0A6C0IT82"/>
<dbReference type="Pfam" id="PF02867">
    <property type="entry name" value="Ribonuc_red_lgC"/>
    <property type="match status" value="3"/>
</dbReference>
<evidence type="ECO:0000256" key="8">
    <source>
        <dbReference type="ARBA" id="ARBA00023002"/>
    </source>
</evidence>
<feature type="domain" description="ATP-cone" evidence="10">
    <location>
        <begin position="1"/>
        <end position="97"/>
    </location>
</feature>
<dbReference type="InterPro" id="IPR027434">
    <property type="entry name" value="Homing_endonucl"/>
</dbReference>